<keyword evidence="2" id="KW-0564">Palmitate</keyword>
<dbReference type="PANTHER" id="PTHR30203:SF33">
    <property type="entry name" value="BLR4455 PROTEIN"/>
    <property type="match status" value="1"/>
</dbReference>
<keyword evidence="2" id="KW-1134">Transmembrane beta strand</keyword>
<dbReference type="Gene3D" id="2.20.200.10">
    <property type="entry name" value="Outer membrane efflux proteins (OEP)"/>
    <property type="match status" value="1"/>
</dbReference>
<dbReference type="InterPro" id="IPR003423">
    <property type="entry name" value="OMP_efflux"/>
</dbReference>
<gene>
    <name evidence="3" type="ORF">NMK71_03290</name>
</gene>
<dbReference type="Proteomes" id="UP001152599">
    <property type="component" value="Unassembled WGS sequence"/>
</dbReference>
<keyword evidence="2" id="KW-0472">Membrane</keyword>
<evidence type="ECO:0000256" key="1">
    <source>
        <dbReference type="ARBA" id="ARBA00007613"/>
    </source>
</evidence>
<protein>
    <submittedName>
        <fullName evidence="3">TolC family protein</fullName>
    </submittedName>
</protein>
<keyword evidence="2" id="KW-0449">Lipoprotein</keyword>
<dbReference type="Gene3D" id="1.20.1600.10">
    <property type="entry name" value="Outer membrane efflux proteins (OEP)"/>
    <property type="match status" value="1"/>
</dbReference>
<dbReference type="PROSITE" id="PS51257">
    <property type="entry name" value="PROKAR_LIPOPROTEIN"/>
    <property type="match status" value="1"/>
</dbReference>
<comment type="subcellular location">
    <subcellularLocation>
        <location evidence="2">Cell membrane</location>
        <topology evidence="2">Lipid-anchor</topology>
    </subcellularLocation>
</comment>
<keyword evidence="2" id="KW-0812">Transmembrane</keyword>
<dbReference type="InterPro" id="IPR010131">
    <property type="entry name" value="MdtP/NodT-like"/>
</dbReference>
<accession>A0A9X4MXN5</accession>
<keyword evidence="4" id="KW-1185">Reference proteome</keyword>
<sequence length="468" mass="52466">MNNNWIKYSFIAFAALFLQSCLSVQEYKRAEDIEKEAYYRTDRLPQDSVSIADFSYTEIFKDTLLQKYISQGLENNLDIRIALQNIATSEAYVRQSKAAYLPTLSGGPNVSWGTPSLNSQQGMMLDERKWSTQYGLGINSSWEADIWGKLKSAEKAQYAMYLQSVAGHQAVKSRIVSGIASLYFQLLALDEQHRTTSESIKLQLESLETTKALKEAGQVTEVAVQQTDALALNYQARLVEIENSIKIVENQLSYLMGETPQAIKRTNIESQFIPSELKTGFAVDLLRNRPDVMAAEYALISSFEQTQVARLSMYPSLNLSLGAGLQALEIEDFFSASSFFANIMGGITQPIFQQRRLKTQKEVSEIAQERALLDFKKSLLSASNEVSNALQIYGSQDEIIALKTKEYENYSRATEYSQELLNYGMANYLEVITAQQSALNAKLAEINAKYTKLTAMVDLYSALGGGWK</sequence>
<dbReference type="GO" id="GO:0005886">
    <property type="term" value="C:plasma membrane"/>
    <property type="evidence" value="ECO:0007669"/>
    <property type="project" value="UniProtKB-SubCell"/>
</dbReference>
<dbReference type="GO" id="GO:0015562">
    <property type="term" value="F:efflux transmembrane transporter activity"/>
    <property type="evidence" value="ECO:0007669"/>
    <property type="project" value="InterPro"/>
</dbReference>
<evidence type="ECO:0000256" key="2">
    <source>
        <dbReference type="RuleBase" id="RU362097"/>
    </source>
</evidence>
<dbReference type="PANTHER" id="PTHR30203">
    <property type="entry name" value="OUTER MEMBRANE CATION EFFLUX PROTEIN"/>
    <property type="match status" value="1"/>
</dbReference>
<comment type="similarity">
    <text evidence="1 2">Belongs to the outer membrane factor (OMF) (TC 1.B.17) family.</text>
</comment>
<dbReference type="SUPFAM" id="SSF56954">
    <property type="entry name" value="Outer membrane efflux proteins (OEP)"/>
    <property type="match status" value="1"/>
</dbReference>
<evidence type="ECO:0000313" key="3">
    <source>
        <dbReference type="EMBL" id="MDG4945427.1"/>
    </source>
</evidence>
<dbReference type="Pfam" id="PF02321">
    <property type="entry name" value="OEP"/>
    <property type="match status" value="2"/>
</dbReference>
<dbReference type="RefSeq" id="WP_304420043.1">
    <property type="nucleotide sequence ID" value="NZ_JANCMU010000001.1"/>
</dbReference>
<dbReference type="NCBIfam" id="TIGR01845">
    <property type="entry name" value="outer_NodT"/>
    <property type="match status" value="1"/>
</dbReference>
<reference evidence="3" key="1">
    <citation type="submission" date="2022-07" db="EMBL/GenBank/DDBJ databases">
        <title>Description and genome-wide analysis of Profundicola chukchiensis gen. nov., sp. nov., marine bacteria isolated from bottom sediments of the Chukchi Sea.</title>
        <authorList>
            <person name="Romanenko L."/>
            <person name="Otstavnykh N."/>
            <person name="Kurilenko V."/>
            <person name="Eremeev V."/>
            <person name="Velansky P."/>
            <person name="Mikhailov V."/>
            <person name="Isaeva M."/>
        </authorList>
    </citation>
    <scope>NUCLEOTIDE SEQUENCE</scope>
    <source>
        <strain evidence="3">KMM 9713</strain>
    </source>
</reference>
<comment type="caution">
    <text evidence="3">The sequence shown here is derived from an EMBL/GenBank/DDBJ whole genome shotgun (WGS) entry which is preliminary data.</text>
</comment>
<evidence type="ECO:0000313" key="4">
    <source>
        <dbReference type="Proteomes" id="UP001152599"/>
    </source>
</evidence>
<dbReference type="AlphaFoldDB" id="A0A9X4MXN5"/>
<name>A0A9X4MXN5_9FLAO</name>
<organism evidence="3 4">
    <name type="scientific">Profundicola chukchiensis</name>
    <dbReference type="NCBI Taxonomy" id="2961959"/>
    <lineage>
        <taxon>Bacteria</taxon>
        <taxon>Pseudomonadati</taxon>
        <taxon>Bacteroidota</taxon>
        <taxon>Flavobacteriia</taxon>
        <taxon>Flavobacteriales</taxon>
        <taxon>Weeksellaceae</taxon>
        <taxon>Profundicola</taxon>
    </lineage>
</organism>
<proteinExistence type="inferred from homology"/>
<dbReference type="EMBL" id="JANCMU010000001">
    <property type="protein sequence ID" value="MDG4945427.1"/>
    <property type="molecule type" value="Genomic_DNA"/>
</dbReference>